<comment type="caution">
    <text evidence="3">The sequence shown here is derived from an EMBL/GenBank/DDBJ whole genome shotgun (WGS) entry which is preliminary data.</text>
</comment>
<organism evidence="3 4">
    <name type="scientific">Methylomonas koyamae</name>
    <dbReference type="NCBI Taxonomy" id="702114"/>
    <lineage>
        <taxon>Bacteria</taxon>
        <taxon>Pseudomonadati</taxon>
        <taxon>Pseudomonadota</taxon>
        <taxon>Gammaproteobacteria</taxon>
        <taxon>Methylococcales</taxon>
        <taxon>Methylococcaceae</taxon>
        <taxon>Methylomonas</taxon>
    </lineage>
</organism>
<evidence type="ECO:0000256" key="1">
    <source>
        <dbReference type="SAM" id="Phobius"/>
    </source>
</evidence>
<keyword evidence="1" id="KW-0812">Transmembrane</keyword>
<dbReference type="OrthoDB" id="5573658at2"/>
<evidence type="ECO:0000313" key="3">
    <source>
        <dbReference type="EMBL" id="OAI13073.1"/>
    </source>
</evidence>
<dbReference type="Proteomes" id="UP000077857">
    <property type="component" value="Unassembled WGS sequence"/>
</dbReference>
<keyword evidence="1" id="KW-1133">Transmembrane helix</keyword>
<evidence type="ECO:0000259" key="2">
    <source>
        <dbReference type="Pfam" id="PF07238"/>
    </source>
</evidence>
<sequence length="286" mass="31910">MSLTATANKNNNRRLALRIYEHINLFYQVLPYGEFATANGRPSGPELPASNSIENDTLQANISANGMSFTSKERLQSGDYLQLRILLLSSMTTVSTCGQVVYCKPSNPYEDGRYPHTVGVRFVNLSESDAALLHRHVERRQRQNLAITALAAVTILAALAMPDLAWSLLIGLLHHLWEIALHLAHLLFEYLEMGLDHVVEHLFHTGTHETQVIVFYTIVCIGAVALYLIGRKVPAAAKRRYHALLLFASRKKSSCLYFWDQQSGLDKLKIVGIGAGVLTAYLYLAF</sequence>
<feature type="transmembrane region" description="Helical" evidence="1">
    <location>
        <begin position="212"/>
        <end position="230"/>
    </location>
</feature>
<reference evidence="3 4" key="1">
    <citation type="submission" date="2016-03" db="EMBL/GenBank/DDBJ databases">
        <authorList>
            <person name="Ploux O."/>
        </authorList>
    </citation>
    <scope>NUCLEOTIDE SEQUENCE [LARGE SCALE GENOMIC DNA]</scope>
    <source>
        <strain evidence="3 4">R-45378</strain>
    </source>
</reference>
<dbReference type="GO" id="GO:0035438">
    <property type="term" value="F:cyclic-di-GMP binding"/>
    <property type="evidence" value="ECO:0007669"/>
    <property type="project" value="InterPro"/>
</dbReference>
<dbReference type="Pfam" id="PF07238">
    <property type="entry name" value="PilZ"/>
    <property type="match status" value="1"/>
</dbReference>
<proteinExistence type="predicted"/>
<evidence type="ECO:0000313" key="4">
    <source>
        <dbReference type="Proteomes" id="UP000077857"/>
    </source>
</evidence>
<name>A0A177N6F8_9GAMM</name>
<dbReference type="RefSeq" id="WP_064041645.1">
    <property type="nucleotide sequence ID" value="NZ_LUUJ01000103.1"/>
</dbReference>
<feature type="transmembrane region" description="Helical" evidence="1">
    <location>
        <begin position="145"/>
        <end position="173"/>
    </location>
</feature>
<dbReference type="InterPro" id="IPR009875">
    <property type="entry name" value="PilZ_domain"/>
</dbReference>
<feature type="domain" description="PilZ" evidence="2">
    <location>
        <begin position="57"/>
        <end position="138"/>
    </location>
</feature>
<gene>
    <name evidence="3" type="ORF">A1507_18135</name>
</gene>
<dbReference type="EMBL" id="LUUJ01000103">
    <property type="protein sequence ID" value="OAI13073.1"/>
    <property type="molecule type" value="Genomic_DNA"/>
</dbReference>
<feature type="transmembrane region" description="Helical" evidence="1">
    <location>
        <begin position="268"/>
        <end position="285"/>
    </location>
</feature>
<keyword evidence="1" id="KW-0472">Membrane</keyword>
<dbReference type="AlphaFoldDB" id="A0A177N6F8"/>
<protein>
    <recommendedName>
        <fullName evidence="2">PilZ domain-containing protein</fullName>
    </recommendedName>
</protein>
<accession>A0A177N6F8</accession>
<dbReference type="Gene3D" id="2.40.10.220">
    <property type="entry name" value="predicted glycosyltransferase like domains"/>
    <property type="match status" value="1"/>
</dbReference>